<evidence type="ECO:0000313" key="4">
    <source>
        <dbReference type="Proteomes" id="UP000006729"/>
    </source>
</evidence>
<feature type="region of interest" description="Disordered" evidence="1">
    <location>
        <begin position="48"/>
        <end position="79"/>
    </location>
</feature>
<dbReference type="InterPro" id="IPR058353">
    <property type="entry name" value="DUF8040"/>
</dbReference>
<accession>A0A2K2C0D7</accession>
<dbReference type="Proteomes" id="UP000006729">
    <property type="component" value="Chromosome 1"/>
</dbReference>
<gene>
    <name evidence="3" type="ORF">POPTR_001G195500</name>
</gene>
<dbReference type="AlphaFoldDB" id="A0A2K2C0D7"/>
<sequence>MKDKPEFDLENRVTYMDDARFNAIFNEDLDDDYDNIIERVVDHIIYRGDYDNDGSGGDVDDGANDDNDGDDDSDEDDESFWRREFDMKNDLERMYGLKPSRRMSVIEKVVIFLYTIALGASNREVQERFQHSDETLFKNPLQFTWTKRHKIF</sequence>
<dbReference type="Pfam" id="PF26138">
    <property type="entry name" value="DUF8040"/>
    <property type="match status" value="1"/>
</dbReference>
<keyword evidence="4" id="KW-1185">Reference proteome</keyword>
<evidence type="ECO:0000259" key="2">
    <source>
        <dbReference type="Pfam" id="PF26138"/>
    </source>
</evidence>
<evidence type="ECO:0000313" key="3">
    <source>
        <dbReference type="EMBL" id="PNT55496.1"/>
    </source>
</evidence>
<name>A0A2K2C0D7_POPTR</name>
<organism evidence="3 4">
    <name type="scientific">Populus trichocarpa</name>
    <name type="common">Western balsam poplar</name>
    <name type="synonym">Populus balsamifera subsp. trichocarpa</name>
    <dbReference type="NCBI Taxonomy" id="3694"/>
    <lineage>
        <taxon>Eukaryota</taxon>
        <taxon>Viridiplantae</taxon>
        <taxon>Streptophyta</taxon>
        <taxon>Embryophyta</taxon>
        <taxon>Tracheophyta</taxon>
        <taxon>Spermatophyta</taxon>
        <taxon>Magnoliopsida</taxon>
        <taxon>eudicotyledons</taxon>
        <taxon>Gunneridae</taxon>
        <taxon>Pentapetalae</taxon>
        <taxon>rosids</taxon>
        <taxon>fabids</taxon>
        <taxon>Malpighiales</taxon>
        <taxon>Salicaceae</taxon>
        <taxon>Saliceae</taxon>
        <taxon>Populus</taxon>
    </lineage>
</organism>
<feature type="domain" description="DUF8040" evidence="2">
    <location>
        <begin position="87"/>
        <end position="137"/>
    </location>
</feature>
<dbReference type="InParanoid" id="A0A2K2C0D7"/>
<proteinExistence type="predicted"/>
<reference evidence="3 4" key="1">
    <citation type="journal article" date="2006" name="Science">
        <title>The genome of black cottonwood, Populus trichocarpa (Torr. &amp; Gray).</title>
        <authorList>
            <person name="Tuskan G.A."/>
            <person name="Difazio S."/>
            <person name="Jansson S."/>
            <person name="Bohlmann J."/>
            <person name="Grigoriev I."/>
            <person name="Hellsten U."/>
            <person name="Putnam N."/>
            <person name="Ralph S."/>
            <person name="Rombauts S."/>
            <person name="Salamov A."/>
            <person name="Schein J."/>
            <person name="Sterck L."/>
            <person name="Aerts A."/>
            <person name="Bhalerao R.R."/>
            <person name="Bhalerao R.P."/>
            <person name="Blaudez D."/>
            <person name="Boerjan W."/>
            <person name="Brun A."/>
            <person name="Brunner A."/>
            <person name="Busov V."/>
            <person name="Campbell M."/>
            <person name="Carlson J."/>
            <person name="Chalot M."/>
            <person name="Chapman J."/>
            <person name="Chen G.L."/>
            <person name="Cooper D."/>
            <person name="Coutinho P.M."/>
            <person name="Couturier J."/>
            <person name="Covert S."/>
            <person name="Cronk Q."/>
            <person name="Cunningham R."/>
            <person name="Davis J."/>
            <person name="Degroeve S."/>
            <person name="Dejardin A."/>
            <person name="Depamphilis C."/>
            <person name="Detter J."/>
            <person name="Dirks B."/>
            <person name="Dubchak I."/>
            <person name="Duplessis S."/>
            <person name="Ehlting J."/>
            <person name="Ellis B."/>
            <person name="Gendler K."/>
            <person name="Goodstein D."/>
            <person name="Gribskov M."/>
            <person name="Grimwood J."/>
            <person name="Groover A."/>
            <person name="Gunter L."/>
            <person name="Hamberger B."/>
            <person name="Heinze B."/>
            <person name="Helariutta Y."/>
            <person name="Henrissat B."/>
            <person name="Holligan D."/>
            <person name="Holt R."/>
            <person name="Huang W."/>
            <person name="Islam-Faridi N."/>
            <person name="Jones S."/>
            <person name="Jones-Rhoades M."/>
            <person name="Jorgensen R."/>
            <person name="Joshi C."/>
            <person name="Kangasjarvi J."/>
            <person name="Karlsson J."/>
            <person name="Kelleher C."/>
            <person name="Kirkpatrick R."/>
            <person name="Kirst M."/>
            <person name="Kohler A."/>
            <person name="Kalluri U."/>
            <person name="Larimer F."/>
            <person name="Leebens-Mack J."/>
            <person name="Leple J.C."/>
            <person name="Locascio P."/>
            <person name="Lou Y."/>
            <person name="Lucas S."/>
            <person name="Martin F."/>
            <person name="Montanini B."/>
            <person name="Napoli C."/>
            <person name="Nelson D.R."/>
            <person name="Nelson C."/>
            <person name="Nieminen K."/>
            <person name="Nilsson O."/>
            <person name="Pereda V."/>
            <person name="Peter G."/>
            <person name="Philippe R."/>
            <person name="Pilate G."/>
            <person name="Poliakov A."/>
            <person name="Razumovskaya J."/>
            <person name="Richardson P."/>
            <person name="Rinaldi C."/>
            <person name="Ritland K."/>
            <person name="Rouze P."/>
            <person name="Ryaboy D."/>
            <person name="Schmutz J."/>
            <person name="Schrader J."/>
            <person name="Segerman B."/>
            <person name="Shin H."/>
            <person name="Siddiqui A."/>
            <person name="Sterky F."/>
            <person name="Terry A."/>
            <person name="Tsai C.J."/>
            <person name="Uberbacher E."/>
            <person name="Unneberg P."/>
            <person name="Vahala J."/>
            <person name="Wall K."/>
            <person name="Wessler S."/>
            <person name="Yang G."/>
            <person name="Yin T."/>
            <person name="Douglas C."/>
            <person name="Marra M."/>
            <person name="Sandberg G."/>
            <person name="Van de Peer Y."/>
            <person name="Rokhsar D."/>
        </authorList>
    </citation>
    <scope>NUCLEOTIDE SEQUENCE [LARGE SCALE GENOMIC DNA]</scope>
    <source>
        <strain evidence="4">cv. Nisqually</strain>
    </source>
</reference>
<feature type="compositionally biased region" description="Acidic residues" evidence="1">
    <location>
        <begin position="58"/>
        <end position="78"/>
    </location>
</feature>
<evidence type="ECO:0000256" key="1">
    <source>
        <dbReference type="SAM" id="MobiDB-lite"/>
    </source>
</evidence>
<dbReference type="EMBL" id="CM009290">
    <property type="protein sequence ID" value="PNT55496.1"/>
    <property type="molecule type" value="Genomic_DNA"/>
</dbReference>
<protein>
    <recommendedName>
        <fullName evidence="2">DUF8040 domain-containing protein</fullName>
    </recommendedName>
</protein>